<dbReference type="Proteomes" id="UP000178925">
    <property type="component" value="Unassembled WGS sequence"/>
</dbReference>
<gene>
    <name evidence="2" type="ORF">A2242_04400</name>
</gene>
<dbReference type="EMBL" id="MFGC01000025">
    <property type="protein sequence ID" value="OGF27336.1"/>
    <property type="molecule type" value="Genomic_DNA"/>
</dbReference>
<name>A0A1F5SLC9_9BACT</name>
<dbReference type="AlphaFoldDB" id="A0A1F5SLC9"/>
<dbReference type="Gene3D" id="3.40.50.150">
    <property type="entry name" value="Vaccinia Virus protein VP39"/>
    <property type="match status" value="1"/>
</dbReference>
<reference evidence="2 3" key="1">
    <citation type="journal article" date="2016" name="Nat. Commun.">
        <title>Thousands of microbial genomes shed light on interconnected biogeochemical processes in an aquifer system.</title>
        <authorList>
            <person name="Anantharaman K."/>
            <person name="Brown C.T."/>
            <person name="Hug L.A."/>
            <person name="Sharon I."/>
            <person name="Castelle C.J."/>
            <person name="Probst A.J."/>
            <person name="Thomas B.C."/>
            <person name="Singh A."/>
            <person name="Wilkins M.J."/>
            <person name="Karaoz U."/>
            <person name="Brodie E.L."/>
            <person name="Williams K.H."/>
            <person name="Hubbard S.S."/>
            <person name="Banfield J.F."/>
        </authorList>
    </citation>
    <scope>NUCLEOTIDE SEQUENCE [LARGE SCALE GENOMIC DNA]</scope>
</reference>
<protein>
    <recommendedName>
        <fullName evidence="1">Methyltransferase type 11 domain-containing protein</fullName>
    </recommendedName>
</protein>
<dbReference type="SUPFAM" id="SSF53335">
    <property type="entry name" value="S-adenosyl-L-methionine-dependent methyltransferases"/>
    <property type="match status" value="1"/>
</dbReference>
<sequence>MAAKTQTQLWQQHFLKGDYDEHYPSEQVVRFLSRFQKQHGPGILLDLGCGVGRHLGLAAEKGFDAYGMDIAGSALAKTRKNLAAKGYKAHLKKGSLVKLPYFDNFFDIVISYGVFDHVIFSQAMDGVREVLRVLKNNGLIYFKLETTDSPEMKRGRTAGKNTRILNSACEKGITQHFFSLPEIYRLFKDFKILTLEREDITNIRQSCRLLSRWHVIAQKYEKK</sequence>
<dbReference type="CDD" id="cd02440">
    <property type="entry name" value="AdoMet_MTases"/>
    <property type="match status" value="1"/>
</dbReference>
<comment type="caution">
    <text evidence="2">The sequence shown here is derived from an EMBL/GenBank/DDBJ whole genome shotgun (WGS) entry which is preliminary data.</text>
</comment>
<dbReference type="GO" id="GO:0008757">
    <property type="term" value="F:S-adenosylmethionine-dependent methyltransferase activity"/>
    <property type="evidence" value="ECO:0007669"/>
    <property type="project" value="InterPro"/>
</dbReference>
<proteinExistence type="predicted"/>
<evidence type="ECO:0000313" key="3">
    <source>
        <dbReference type="Proteomes" id="UP000178925"/>
    </source>
</evidence>
<evidence type="ECO:0000259" key="1">
    <source>
        <dbReference type="Pfam" id="PF08241"/>
    </source>
</evidence>
<feature type="domain" description="Methyltransferase type 11" evidence="1">
    <location>
        <begin position="45"/>
        <end position="142"/>
    </location>
</feature>
<dbReference type="InterPro" id="IPR029063">
    <property type="entry name" value="SAM-dependent_MTases_sf"/>
</dbReference>
<accession>A0A1F5SLC9</accession>
<organism evidence="2 3">
    <name type="scientific">Candidatus Falkowbacteria bacterium RIFOXYA2_FULL_47_9</name>
    <dbReference type="NCBI Taxonomy" id="1797995"/>
    <lineage>
        <taxon>Bacteria</taxon>
        <taxon>Candidatus Falkowiibacteriota</taxon>
    </lineage>
</organism>
<dbReference type="STRING" id="1797995.A2242_04400"/>
<evidence type="ECO:0000313" key="2">
    <source>
        <dbReference type="EMBL" id="OGF27336.1"/>
    </source>
</evidence>
<dbReference type="InterPro" id="IPR013216">
    <property type="entry name" value="Methyltransf_11"/>
</dbReference>
<dbReference type="Pfam" id="PF08241">
    <property type="entry name" value="Methyltransf_11"/>
    <property type="match status" value="1"/>
</dbReference>